<dbReference type="InterPro" id="IPR017932">
    <property type="entry name" value="GATase_2_dom"/>
</dbReference>
<dbReference type="InterPro" id="IPR001962">
    <property type="entry name" value="Asn_synthase"/>
</dbReference>
<name>A0A0P1AGH6_PLAHL</name>
<dbReference type="PROSITE" id="PS51278">
    <property type="entry name" value="GATASE_TYPE_2"/>
    <property type="match status" value="1"/>
</dbReference>
<dbReference type="GeneID" id="36405225"/>
<dbReference type="EMBL" id="CCYD01000442">
    <property type="protein sequence ID" value="CEG39945.1"/>
    <property type="molecule type" value="Genomic_DNA"/>
</dbReference>
<protein>
    <submittedName>
        <fullName evidence="5">Low quality protein: asparagine synthetase domain-containing protein 1-like</fullName>
    </submittedName>
</protein>
<dbReference type="OMA" id="SVYESCP"/>
<dbReference type="CDD" id="cd01991">
    <property type="entry name" value="Asn_synthase_B_C"/>
    <property type="match status" value="1"/>
</dbReference>
<dbReference type="SUPFAM" id="SSF52402">
    <property type="entry name" value="Adenine nucleotide alpha hydrolases-like"/>
    <property type="match status" value="1"/>
</dbReference>
<dbReference type="STRING" id="4781.A0A0P1AGH6"/>
<keyword evidence="3" id="KW-0315">Glutamine amidotransferase</keyword>
<dbReference type="Pfam" id="PF00733">
    <property type="entry name" value="Asn_synthase"/>
    <property type="match status" value="2"/>
</dbReference>
<dbReference type="PANTHER" id="PTHR45937:SF1">
    <property type="entry name" value="ASPARAGINE SYNTHETASE DOMAIN-CONTAINING PROTEIN 1"/>
    <property type="match status" value="1"/>
</dbReference>
<keyword evidence="1" id="KW-0028">Amino-acid biosynthesis</keyword>
<organism evidence="5 6">
    <name type="scientific">Plasmopara halstedii</name>
    <name type="common">Downy mildew of sunflower</name>
    <dbReference type="NCBI Taxonomy" id="4781"/>
    <lineage>
        <taxon>Eukaryota</taxon>
        <taxon>Sar</taxon>
        <taxon>Stramenopiles</taxon>
        <taxon>Oomycota</taxon>
        <taxon>Peronosporomycetes</taxon>
        <taxon>Peronosporales</taxon>
        <taxon>Peronosporaceae</taxon>
        <taxon>Plasmopara</taxon>
    </lineage>
</organism>
<dbReference type="Pfam" id="PF13537">
    <property type="entry name" value="GATase_7"/>
    <property type="match status" value="1"/>
</dbReference>
<dbReference type="InterPro" id="IPR051857">
    <property type="entry name" value="Asn_synthetase_domain"/>
</dbReference>
<dbReference type="GO" id="GO:0004066">
    <property type="term" value="F:asparagine synthase (glutamine-hydrolyzing) activity"/>
    <property type="evidence" value="ECO:0007669"/>
    <property type="project" value="InterPro"/>
</dbReference>
<evidence type="ECO:0000256" key="1">
    <source>
        <dbReference type="ARBA" id="ARBA00022605"/>
    </source>
</evidence>
<dbReference type="AlphaFoldDB" id="A0A0P1AGH6"/>
<dbReference type="SUPFAM" id="SSF56235">
    <property type="entry name" value="N-terminal nucleophile aminohydrolases (Ntn hydrolases)"/>
    <property type="match status" value="1"/>
</dbReference>
<dbReference type="Gene3D" id="3.60.20.10">
    <property type="entry name" value="Glutamine Phosphoribosylpyrophosphate, subunit 1, domain 1"/>
    <property type="match status" value="1"/>
</dbReference>
<dbReference type="GO" id="GO:0006529">
    <property type="term" value="P:asparagine biosynthetic process"/>
    <property type="evidence" value="ECO:0007669"/>
    <property type="project" value="UniProtKB-KW"/>
</dbReference>
<evidence type="ECO:0000256" key="2">
    <source>
        <dbReference type="ARBA" id="ARBA00022888"/>
    </source>
</evidence>
<dbReference type="PANTHER" id="PTHR45937">
    <property type="entry name" value="ASPARAGINE SYNTHETASE DOMAIN-CONTAINING PROTEIN 1"/>
    <property type="match status" value="1"/>
</dbReference>
<evidence type="ECO:0000313" key="5">
    <source>
        <dbReference type="EMBL" id="CEG39945.1"/>
    </source>
</evidence>
<keyword evidence="6" id="KW-1185">Reference proteome</keyword>
<accession>A0A0P1AGH6</accession>
<evidence type="ECO:0000313" key="6">
    <source>
        <dbReference type="Proteomes" id="UP000054928"/>
    </source>
</evidence>
<dbReference type="Gene3D" id="3.40.50.620">
    <property type="entry name" value="HUPs"/>
    <property type="match status" value="1"/>
</dbReference>
<evidence type="ECO:0000256" key="3">
    <source>
        <dbReference type="ARBA" id="ARBA00022962"/>
    </source>
</evidence>
<keyword evidence="2" id="KW-0061">Asparagine biosynthesis</keyword>
<dbReference type="InterPro" id="IPR014729">
    <property type="entry name" value="Rossmann-like_a/b/a_fold"/>
</dbReference>
<sequence length="555" mass="61418">MHSAVLHLRGHELTCQPIIDTCNNILCWNGEVFGMDEIKDEDKWDPMHDNDTILISEMLQAAAEKLTSEATLRNETSDPVVDVLRRVRGPFAITWFHEATKRIYFAHDRFGRRSLLYNVHGNSMEEKCRVDILANLAGTVTASTKISINDLTRFVLSNVAIGEGSEDLCQYNEVPASGVYVLGLSAYTVTTNGDLPSFRIEFFPYTPIIPTLTVTSSASSHIMDRFGTRLPSITNEAGILAQENLESLYSSACALLVALSNAVGIRIRSLPSRSFEKKSSSAQVAILFSGGIDSVVLAALSHFHTRPNEPIDLLTVCFDEHSAFKSPDRRAAETSHAELCRLYPKRQWNLIKINVSRRELSSAQHEVQTLMAPCDTHMDFNIGAAFWFLSRGCGELSESSKTQSMYSTSASVVLVGIGADEQLAGYGRHRTTLLTKGEEALRAELEMECTRIWKRNLGRDDRCIAAHGREARFPYLDEQVVATIASFSVSSLCDAHLPRGIGEKRALRLVAKALGLSKCANLAKRAIQFGSRIAKVSIKGSVRQTHGNDKFLNFE</sequence>
<evidence type="ECO:0000259" key="4">
    <source>
        <dbReference type="PROSITE" id="PS51278"/>
    </source>
</evidence>
<proteinExistence type="predicted"/>
<dbReference type="Proteomes" id="UP000054928">
    <property type="component" value="Unassembled WGS sequence"/>
</dbReference>
<reference evidence="6" key="1">
    <citation type="submission" date="2014-09" db="EMBL/GenBank/DDBJ databases">
        <authorList>
            <person name="Sharma Rahul"/>
            <person name="Thines Marco"/>
        </authorList>
    </citation>
    <scope>NUCLEOTIDE SEQUENCE [LARGE SCALE GENOMIC DNA]</scope>
</reference>
<dbReference type="InterPro" id="IPR029055">
    <property type="entry name" value="Ntn_hydrolases_N"/>
</dbReference>
<dbReference type="RefSeq" id="XP_024576314.1">
    <property type="nucleotide sequence ID" value="XM_024725548.1"/>
</dbReference>
<dbReference type="OrthoDB" id="10252281at2759"/>
<feature type="domain" description="Glutamine amidotransferase type-2" evidence="4">
    <location>
        <begin position="1"/>
        <end position="185"/>
    </location>
</feature>